<dbReference type="AlphaFoldDB" id="A0AAX2H383"/>
<organism evidence="1 2">
    <name type="scientific">Pseudomonas lundensis</name>
    <dbReference type="NCBI Taxonomy" id="86185"/>
    <lineage>
        <taxon>Bacteria</taxon>
        <taxon>Pseudomonadati</taxon>
        <taxon>Pseudomonadota</taxon>
        <taxon>Gammaproteobacteria</taxon>
        <taxon>Pseudomonadales</taxon>
        <taxon>Pseudomonadaceae</taxon>
        <taxon>Pseudomonas</taxon>
    </lineage>
</organism>
<gene>
    <name evidence="1" type="ORF">PLUA15_160159</name>
</gene>
<evidence type="ECO:0000313" key="1">
    <source>
        <dbReference type="EMBL" id="SOB50037.1"/>
    </source>
</evidence>
<name>A0AAX2H383_9PSED</name>
<comment type="caution">
    <text evidence="1">The sequence shown here is derived from an EMBL/GenBank/DDBJ whole genome shotgun (WGS) entry which is preliminary data.</text>
</comment>
<dbReference type="Proteomes" id="UP000219564">
    <property type="component" value="Unassembled WGS sequence"/>
</dbReference>
<evidence type="ECO:0008006" key="3">
    <source>
        <dbReference type="Google" id="ProtNLM"/>
    </source>
</evidence>
<dbReference type="RefSeq" id="WP_097191412.1">
    <property type="nucleotide sequence ID" value="NZ_JAAQXX010000039.1"/>
</dbReference>
<protein>
    <recommendedName>
        <fullName evidence="3">Prophage PssSM-01</fullName>
    </recommendedName>
</protein>
<reference evidence="1 2" key="1">
    <citation type="submission" date="2017-08" db="EMBL/GenBank/DDBJ databases">
        <authorList>
            <person name="Chaillou S."/>
        </authorList>
    </citation>
    <scope>NUCLEOTIDE SEQUENCE [LARGE SCALE GENOMIC DNA]</scope>
    <source>
        <strain evidence="1 2">MFPA15A1205</strain>
    </source>
</reference>
<proteinExistence type="predicted"/>
<sequence length="119" mass="13370">MTSAHLAEDDEQQIQASALTFLRKFQPQHPESDQILFCKTVNYLVSVYALSVPAAQKLVSRAYGELKIIDERCRLDLDASTEHLAVITDPESGMTWAVPIKAIVERVIEAPDNCRMRLV</sequence>
<accession>A0AAX2H383</accession>
<dbReference type="EMBL" id="OBKZ01000008">
    <property type="protein sequence ID" value="SOB50037.1"/>
    <property type="molecule type" value="Genomic_DNA"/>
</dbReference>
<evidence type="ECO:0000313" key="2">
    <source>
        <dbReference type="Proteomes" id="UP000219564"/>
    </source>
</evidence>